<evidence type="ECO:0000259" key="6">
    <source>
        <dbReference type="SMART" id="SM00479"/>
    </source>
</evidence>
<dbReference type="InterPro" id="IPR036397">
    <property type="entry name" value="RNaseH_sf"/>
</dbReference>
<dbReference type="CDD" id="cd06127">
    <property type="entry name" value="DEDDh"/>
    <property type="match status" value="1"/>
</dbReference>
<keyword evidence="3" id="KW-0269">Exonuclease</keyword>
<protein>
    <recommendedName>
        <fullName evidence="6">Exonuclease domain-containing protein</fullName>
    </recommendedName>
</protein>
<keyword evidence="8" id="KW-1185">Reference proteome</keyword>
<evidence type="ECO:0000256" key="3">
    <source>
        <dbReference type="ARBA" id="ARBA00022839"/>
    </source>
</evidence>
<comment type="function">
    <text evidence="4">DNA polymerase III is a complex, multichain enzyme responsible for most of the replicative synthesis in bacteria. The epsilon subunit contain the editing function and is a proofreading 3'-5' exonuclease.</text>
</comment>
<dbReference type="OrthoDB" id="5497329at2"/>
<keyword evidence="2" id="KW-0378">Hydrolase</keyword>
<dbReference type="SUPFAM" id="SSF53098">
    <property type="entry name" value="Ribonuclease H-like"/>
    <property type="match status" value="1"/>
</dbReference>
<dbReference type="InterPro" id="IPR012337">
    <property type="entry name" value="RNaseH-like_sf"/>
</dbReference>
<dbReference type="FunFam" id="3.30.420.10:FF:000045">
    <property type="entry name" value="3'-5' exonuclease DinG"/>
    <property type="match status" value="1"/>
</dbReference>
<dbReference type="STRING" id="1859457.BET10_13815"/>
<dbReference type="PANTHER" id="PTHR30231">
    <property type="entry name" value="DNA POLYMERASE III SUBUNIT EPSILON"/>
    <property type="match status" value="1"/>
</dbReference>
<comment type="caution">
    <text evidence="7">The sequence shown here is derived from an EMBL/GenBank/DDBJ whole genome shotgun (WGS) entry which is preliminary data.</text>
</comment>
<name>A0A1S1MXB1_9GAMM</name>
<dbReference type="GO" id="GO:0005829">
    <property type="term" value="C:cytosol"/>
    <property type="evidence" value="ECO:0007669"/>
    <property type="project" value="TreeGrafter"/>
</dbReference>
<evidence type="ECO:0000256" key="1">
    <source>
        <dbReference type="ARBA" id="ARBA00022722"/>
    </source>
</evidence>
<dbReference type="Pfam" id="PF00929">
    <property type="entry name" value="RNase_T"/>
    <property type="match status" value="1"/>
</dbReference>
<evidence type="ECO:0000256" key="5">
    <source>
        <dbReference type="ARBA" id="ARBA00026073"/>
    </source>
</evidence>
<dbReference type="InterPro" id="IPR013520">
    <property type="entry name" value="Ribonucl_H"/>
</dbReference>
<dbReference type="AlphaFoldDB" id="A0A1S1MXB1"/>
<evidence type="ECO:0000256" key="4">
    <source>
        <dbReference type="ARBA" id="ARBA00025483"/>
    </source>
</evidence>
<dbReference type="SMART" id="SM00479">
    <property type="entry name" value="EXOIII"/>
    <property type="match status" value="1"/>
</dbReference>
<dbReference type="PANTHER" id="PTHR30231:SF4">
    <property type="entry name" value="PROTEIN NEN2"/>
    <property type="match status" value="1"/>
</dbReference>
<dbReference type="GO" id="GO:0003676">
    <property type="term" value="F:nucleic acid binding"/>
    <property type="evidence" value="ECO:0007669"/>
    <property type="project" value="InterPro"/>
</dbReference>
<sequence>MKLRQSEFNAFEYVILDLELTGLDAQNDEIVSVAWLVIERGKVHLDSSEYYINKEVQALSQSPIYHGIDEQMVEQGERLSQILTRLGAVLEGKILVCHNAQLDWAFLKQASKCRGLTLSPLAVLDTMAIEKRRLSARTEPLNSDSLTLQACRIRYHLPEYGAHNALTDALATAELLLAQASAISVGKRLKLGQLLQ</sequence>
<comment type="subunit">
    <text evidence="5">DNA polymerase III contains a core (composed of alpha, epsilon and theta chains) that associates with a tau subunit. This core dimerizes to form the POLIII' complex. PolIII' associates with the gamma complex (composed of gamma, delta, delta', psi and chi chains) and with the beta chain to form the complete DNA polymerase III complex.</text>
</comment>
<evidence type="ECO:0000313" key="7">
    <source>
        <dbReference type="EMBL" id="OHU90500.1"/>
    </source>
</evidence>
<dbReference type="GO" id="GO:0008408">
    <property type="term" value="F:3'-5' exonuclease activity"/>
    <property type="evidence" value="ECO:0007669"/>
    <property type="project" value="TreeGrafter"/>
</dbReference>
<dbReference type="Gene3D" id="3.30.420.10">
    <property type="entry name" value="Ribonuclease H-like superfamily/Ribonuclease H"/>
    <property type="match status" value="1"/>
</dbReference>
<gene>
    <name evidence="7" type="ORF">BET10_13815</name>
</gene>
<organism evidence="7 8">
    <name type="scientific">Pseudoalteromonas amylolytica</name>
    <dbReference type="NCBI Taxonomy" id="1859457"/>
    <lineage>
        <taxon>Bacteria</taxon>
        <taxon>Pseudomonadati</taxon>
        <taxon>Pseudomonadota</taxon>
        <taxon>Gammaproteobacteria</taxon>
        <taxon>Alteromonadales</taxon>
        <taxon>Pseudoalteromonadaceae</taxon>
        <taxon>Pseudoalteromonas</taxon>
    </lineage>
</organism>
<evidence type="ECO:0000313" key="8">
    <source>
        <dbReference type="Proteomes" id="UP000179786"/>
    </source>
</evidence>
<dbReference type="Proteomes" id="UP000179786">
    <property type="component" value="Unassembled WGS sequence"/>
</dbReference>
<accession>A0A1S1MXB1</accession>
<evidence type="ECO:0000256" key="2">
    <source>
        <dbReference type="ARBA" id="ARBA00022801"/>
    </source>
</evidence>
<proteinExistence type="predicted"/>
<keyword evidence="1" id="KW-0540">Nuclease</keyword>
<dbReference type="GO" id="GO:0006259">
    <property type="term" value="P:DNA metabolic process"/>
    <property type="evidence" value="ECO:0007669"/>
    <property type="project" value="UniProtKB-ARBA"/>
</dbReference>
<reference evidence="7 8" key="1">
    <citation type="submission" date="2016-09" db="EMBL/GenBank/DDBJ databases">
        <title>Pseudoalteromonas amylolytica sp. nov., isolated from the surface seawater.</title>
        <authorList>
            <person name="Wu Y.-H."/>
            <person name="Cheng H."/>
            <person name="Jin X.-B."/>
            <person name="Wang C.-S."/>
            <person name="Xu X.-W."/>
        </authorList>
    </citation>
    <scope>NUCLEOTIDE SEQUENCE [LARGE SCALE GENOMIC DNA]</scope>
    <source>
        <strain evidence="7 8">JW1</strain>
    </source>
</reference>
<dbReference type="EMBL" id="MKJU01000026">
    <property type="protein sequence ID" value="OHU90500.1"/>
    <property type="molecule type" value="Genomic_DNA"/>
</dbReference>
<feature type="domain" description="Exonuclease" evidence="6">
    <location>
        <begin position="12"/>
        <end position="185"/>
    </location>
</feature>